<accession>A0A084VP14</accession>
<dbReference type="EnsemblMetazoa" id="ASIC007372-RA">
    <property type="protein sequence ID" value="ASIC007372-PA"/>
    <property type="gene ID" value="ASIC007372"/>
</dbReference>
<feature type="region of interest" description="Disordered" evidence="1">
    <location>
        <begin position="48"/>
        <end position="104"/>
    </location>
</feature>
<feature type="compositionally biased region" description="Polar residues" evidence="1">
    <location>
        <begin position="79"/>
        <end position="103"/>
    </location>
</feature>
<reference evidence="3" key="2">
    <citation type="submission" date="2020-05" db="UniProtKB">
        <authorList>
            <consortium name="EnsemblMetazoa"/>
        </authorList>
    </citation>
    <scope>IDENTIFICATION</scope>
</reference>
<dbReference type="VEuPathDB" id="VectorBase:ASIC007372"/>
<keyword evidence="4" id="KW-1185">Reference proteome</keyword>
<evidence type="ECO:0000313" key="2">
    <source>
        <dbReference type="EMBL" id="KFB39708.1"/>
    </source>
</evidence>
<gene>
    <name evidence="2" type="ORF">ZHAS_00007372</name>
</gene>
<sequence length="181" mass="20001">MAHGGSENGQIFPNEKHRIAFGLAAEIMVRHFDQAPMVSVSRFVLFTPNPRSNNHKTTKQRLESRGIRESELEPPTGRASVNSANITSSSNFRPATDQQQEESGINPFDTSAGVLALGKKQQQHAFIPFQDGVRAVVTVKMALNKHSNASADSPCYRQIGVFYSLISPFYCHNKEKSSIII</sequence>
<feature type="compositionally biased region" description="Basic and acidic residues" evidence="1">
    <location>
        <begin position="60"/>
        <end position="71"/>
    </location>
</feature>
<dbReference type="Proteomes" id="UP000030765">
    <property type="component" value="Unassembled WGS sequence"/>
</dbReference>
<protein>
    <submittedName>
        <fullName evidence="2 3">3,4-dihydroxy-2-butanone 4-phosphate synthase</fullName>
    </submittedName>
</protein>
<evidence type="ECO:0000313" key="3">
    <source>
        <dbReference type="EnsemblMetazoa" id="ASIC007372-PA"/>
    </source>
</evidence>
<name>A0A084VP14_ANOSI</name>
<organism evidence="2">
    <name type="scientific">Anopheles sinensis</name>
    <name type="common">Mosquito</name>
    <dbReference type="NCBI Taxonomy" id="74873"/>
    <lineage>
        <taxon>Eukaryota</taxon>
        <taxon>Metazoa</taxon>
        <taxon>Ecdysozoa</taxon>
        <taxon>Arthropoda</taxon>
        <taxon>Hexapoda</taxon>
        <taxon>Insecta</taxon>
        <taxon>Pterygota</taxon>
        <taxon>Neoptera</taxon>
        <taxon>Endopterygota</taxon>
        <taxon>Diptera</taxon>
        <taxon>Nematocera</taxon>
        <taxon>Culicoidea</taxon>
        <taxon>Culicidae</taxon>
        <taxon>Anophelinae</taxon>
        <taxon>Anopheles</taxon>
    </lineage>
</organism>
<reference evidence="2 4" key="1">
    <citation type="journal article" date="2014" name="BMC Genomics">
        <title>Genome sequence of Anopheles sinensis provides insight into genetics basis of mosquito competence for malaria parasites.</title>
        <authorList>
            <person name="Zhou D."/>
            <person name="Zhang D."/>
            <person name="Ding G."/>
            <person name="Shi L."/>
            <person name="Hou Q."/>
            <person name="Ye Y."/>
            <person name="Xu Y."/>
            <person name="Zhou H."/>
            <person name="Xiong C."/>
            <person name="Li S."/>
            <person name="Yu J."/>
            <person name="Hong S."/>
            <person name="Yu X."/>
            <person name="Zou P."/>
            <person name="Chen C."/>
            <person name="Chang X."/>
            <person name="Wang W."/>
            <person name="Lv Y."/>
            <person name="Sun Y."/>
            <person name="Ma L."/>
            <person name="Shen B."/>
            <person name="Zhu C."/>
        </authorList>
    </citation>
    <scope>NUCLEOTIDE SEQUENCE [LARGE SCALE GENOMIC DNA]</scope>
</reference>
<dbReference type="AlphaFoldDB" id="A0A084VP14"/>
<dbReference type="EMBL" id="KE524999">
    <property type="protein sequence ID" value="KFB39708.1"/>
    <property type="molecule type" value="Genomic_DNA"/>
</dbReference>
<dbReference type="EMBL" id="ATLV01014966">
    <property type="status" value="NOT_ANNOTATED_CDS"/>
    <property type="molecule type" value="Genomic_DNA"/>
</dbReference>
<evidence type="ECO:0000313" key="4">
    <source>
        <dbReference type="Proteomes" id="UP000030765"/>
    </source>
</evidence>
<proteinExistence type="predicted"/>
<evidence type="ECO:0000256" key="1">
    <source>
        <dbReference type="SAM" id="MobiDB-lite"/>
    </source>
</evidence>